<dbReference type="AlphaFoldDB" id="A0A0V0T8K9"/>
<name>A0A0V0T8K9_9BILA</name>
<keyword evidence="2" id="KW-1185">Reference proteome</keyword>
<proteinExistence type="predicted"/>
<dbReference type="Proteomes" id="UP000055048">
    <property type="component" value="Unassembled WGS sequence"/>
</dbReference>
<evidence type="ECO:0000313" key="2">
    <source>
        <dbReference type="Proteomes" id="UP000055048"/>
    </source>
</evidence>
<accession>A0A0V0T8K9</accession>
<protein>
    <submittedName>
        <fullName evidence="1">Uncharacterized protein</fullName>
    </submittedName>
</protein>
<reference evidence="1 2" key="1">
    <citation type="submission" date="2015-01" db="EMBL/GenBank/DDBJ databases">
        <title>Evolution of Trichinella species and genotypes.</title>
        <authorList>
            <person name="Korhonen P.K."/>
            <person name="Edoardo P."/>
            <person name="Giuseppe L.R."/>
            <person name="Gasser R.B."/>
        </authorList>
    </citation>
    <scope>NUCLEOTIDE SEQUENCE [LARGE SCALE GENOMIC DNA]</scope>
    <source>
        <strain evidence="1">ISS417</strain>
    </source>
</reference>
<evidence type="ECO:0000313" key="1">
    <source>
        <dbReference type="EMBL" id="KRX35320.1"/>
    </source>
</evidence>
<organism evidence="1 2">
    <name type="scientific">Trichinella murrelli</name>
    <dbReference type="NCBI Taxonomy" id="144512"/>
    <lineage>
        <taxon>Eukaryota</taxon>
        <taxon>Metazoa</taxon>
        <taxon>Ecdysozoa</taxon>
        <taxon>Nematoda</taxon>
        <taxon>Enoplea</taxon>
        <taxon>Dorylaimia</taxon>
        <taxon>Trichinellida</taxon>
        <taxon>Trichinellidae</taxon>
        <taxon>Trichinella</taxon>
    </lineage>
</organism>
<dbReference type="STRING" id="144512.A0A0V0T8K9"/>
<gene>
    <name evidence="1" type="ORF">T05_9927</name>
</gene>
<sequence length="200" mass="22613">MWSAYSSALFDLKHQSTTASADLVLAAPHGLSAGWQMDPNVRSCSLESRPAAGRRDVSAGDVASLGSERLQVPLERPETLFTVGDGNRIMKNVMDSIRYSSFEKKLLRHTSKEESPDKRIARAQAVLERGRNPLPKLIQSSSSRTFRLSRKFLILLLCSKNWKVVLDAFANKWIERKSMTKRAPWCGGDWCWHLPERINE</sequence>
<dbReference type="EMBL" id="JYDJ01000451">
    <property type="protein sequence ID" value="KRX35320.1"/>
    <property type="molecule type" value="Genomic_DNA"/>
</dbReference>
<comment type="caution">
    <text evidence="1">The sequence shown here is derived from an EMBL/GenBank/DDBJ whole genome shotgun (WGS) entry which is preliminary data.</text>
</comment>